<evidence type="ECO:0000256" key="8">
    <source>
        <dbReference type="ARBA" id="ARBA00023098"/>
    </source>
</evidence>
<dbReference type="PANTHER" id="PTHR11712">
    <property type="entry name" value="POLYKETIDE SYNTHASE-RELATED"/>
    <property type="match status" value="1"/>
</dbReference>
<evidence type="ECO:0000259" key="14">
    <source>
        <dbReference type="PROSITE" id="PS52004"/>
    </source>
</evidence>
<dbReference type="InterPro" id="IPR000794">
    <property type="entry name" value="Beta-ketoacyl_synthase"/>
</dbReference>
<comment type="caution">
    <text evidence="15">The sequence shown here is derived from an EMBL/GenBank/DDBJ whole genome shotgun (WGS) entry which is preliminary data.</text>
</comment>
<dbReference type="PROSITE" id="PS52004">
    <property type="entry name" value="KS3_2"/>
    <property type="match status" value="1"/>
</dbReference>
<name>Q1K026_DESA6</name>
<feature type="active site" description="For beta-ketoacyl synthase activity" evidence="12">
    <location>
        <position position="164"/>
    </location>
</feature>
<evidence type="ECO:0000256" key="9">
    <source>
        <dbReference type="ARBA" id="ARBA00023160"/>
    </source>
</evidence>
<evidence type="ECO:0000313" key="16">
    <source>
        <dbReference type="Proteomes" id="UP000005695"/>
    </source>
</evidence>
<comment type="pathway">
    <text evidence="1 11">Lipid metabolism; fatty acid biosynthesis.</text>
</comment>
<comment type="function">
    <text evidence="11">Involved in the type II fatty acid elongation cycle. Catalyzes the elongation of a wide range of acyl-ACP by the addition of two carbons from malonyl-ACP to an acyl acceptor. Can efficiently catalyze the conversion of palmitoleoyl-ACP (cis-hexadec-9-enoyl-ACP) to cis-vaccenoyl-ACP (cis-octadec-11-enoyl-ACP), an essential step in the thermal regulation of fatty acid composition.</text>
</comment>
<keyword evidence="5 11" id="KW-0444">Lipid biosynthesis</keyword>
<comment type="catalytic activity">
    <reaction evidence="11">
        <text>a fatty acyl-[ACP] + malonyl-[ACP] + H(+) = a 3-oxoacyl-[ACP] + holo-[ACP] + CO2</text>
        <dbReference type="Rhea" id="RHEA:22836"/>
        <dbReference type="Rhea" id="RHEA-COMP:9623"/>
        <dbReference type="Rhea" id="RHEA-COMP:9685"/>
        <dbReference type="Rhea" id="RHEA-COMP:9916"/>
        <dbReference type="Rhea" id="RHEA-COMP:14125"/>
        <dbReference type="ChEBI" id="CHEBI:15378"/>
        <dbReference type="ChEBI" id="CHEBI:16526"/>
        <dbReference type="ChEBI" id="CHEBI:64479"/>
        <dbReference type="ChEBI" id="CHEBI:78449"/>
        <dbReference type="ChEBI" id="CHEBI:78776"/>
        <dbReference type="ChEBI" id="CHEBI:138651"/>
    </reaction>
</comment>
<dbReference type="InterPro" id="IPR018201">
    <property type="entry name" value="Ketoacyl_synth_AS"/>
</dbReference>
<keyword evidence="9 11" id="KW-0275">Fatty acid biosynthesis</keyword>
<dbReference type="SUPFAM" id="SSF53901">
    <property type="entry name" value="Thiolase-like"/>
    <property type="match status" value="2"/>
</dbReference>
<evidence type="ECO:0000256" key="11">
    <source>
        <dbReference type="PIRNR" id="PIRNR000447"/>
    </source>
</evidence>
<evidence type="ECO:0000256" key="10">
    <source>
        <dbReference type="ARBA" id="ARBA00023315"/>
    </source>
</evidence>
<dbReference type="GO" id="GO:0004315">
    <property type="term" value="F:3-oxoacyl-[acyl-carrier-protein] synthase activity"/>
    <property type="evidence" value="ECO:0007669"/>
    <property type="project" value="UniProtKB-UniRule"/>
</dbReference>
<dbReference type="FunFam" id="3.40.47.10:FF:000009">
    <property type="entry name" value="3-oxoacyl-[acyl-carrier-protein] synthase 2"/>
    <property type="match status" value="1"/>
</dbReference>
<feature type="domain" description="Ketosynthase family 3 (KS3)" evidence="14">
    <location>
        <begin position="4"/>
        <end position="411"/>
    </location>
</feature>
<dbReference type="AlphaFoldDB" id="Q1K026"/>
<dbReference type="InterPro" id="IPR014031">
    <property type="entry name" value="Ketoacyl_synth_C"/>
</dbReference>
<dbReference type="Gene3D" id="3.40.47.10">
    <property type="match status" value="1"/>
</dbReference>
<proteinExistence type="inferred from homology"/>
<reference evidence="15" key="1">
    <citation type="submission" date="2006-05" db="EMBL/GenBank/DDBJ databases">
        <title>Annotation of the draft genome assembly of Desulfuromonas acetoxidans DSM 684.</title>
        <authorList>
            <consortium name="US DOE Joint Genome Institute (JGI-ORNL)"/>
            <person name="Larimer F."/>
            <person name="Land M."/>
            <person name="Hauser L."/>
        </authorList>
    </citation>
    <scope>NUCLEOTIDE SEQUENCE [LARGE SCALE GENOMIC DNA]</scope>
    <source>
        <strain evidence="15">DSM 684</strain>
    </source>
</reference>
<dbReference type="Pfam" id="PF02801">
    <property type="entry name" value="Ketoacyl-synt_C"/>
    <property type="match status" value="1"/>
</dbReference>
<comment type="similarity">
    <text evidence="2 11 13">Belongs to the thiolase-like superfamily. Beta-ketoacyl-ACP synthases family.</text>
</comment>
<evidence type="ECO:0000256" key="13">
    <source>
        <dbReference type="RuleBase" id="RU003694"/>
    </source>
</evidence>
<dbReference type="InterPro" id="IPR016039">
    <property type="entry name" value="Thiolase-like"/>
</dbReference>
<evidence type="ECO:0000256" key="3">
    <source>
        <dbReference type="ARBA" id="ARBA00012356"/>
    </source>
</evidence>
<dbReference type="NCBIfam" id="TIGR03150">
    <property type="entry name" value="fabF"/>
    <property type="match status" value="1"/>
</dbReference>
<evidence type="ECO:0000256" key="7">
    <source>
        <dbReference type="ARBA" id="ARBA00022832"/>
    </source>
</evidence>
<dbReference type="CDD" id="cd00834">
    <property type="entry name" value="KAS_I_II"/>
    <property type="match status" value="1"/>
</dbReference>
<keyword evidence="16" id="KW-1185">Reference proteome</keyword>
<dbReference type="InterPro" id="IPR014030">
    <property type="entry name" value="Ketoacyl_synth_N"/>
</dbReference>
<dbReference type="InterPro" id="IPR020841">
    <property type="entry name" value="PKS_Beta-ketoAc_synthase_dom"/>
</dbReference>
<dbReference type="SMART" id="SM00825">
    <property type="entry name" value="PKS_KS"/>
    <property type="match status" value="1"/>
</dbReference>
<evidence type="ECO:0000256" key="1">
    <source>
        <dbReference type="ARBA" id="ARBA00005194"/>
    </source>
</evidence>
<comment type="catalytic activity">
    <reaction evidence="11">
        <text>(9Z)-hexadecenoyl-[ACP] + malonyl-[ACP] + H(+) = 3-oxo-(11Z)-octadecenoyl-[ACP] + holo-[ACP] + CO2</text>
        <dbReference type="Rhea" id="RHEA:55040"/>
        <dbReference type="Rhea" id="RHEA-COMP:9623"/>
        <dbReference type="Rhea" id="RHEA-COMP:9685"/>
        <dbReference type="Rhea" id="RHEA-COMP:10800"/>
        <dbReference type="Rhea" id="RHEA-COMP:14074"/>
        <dbReference type="ChEBI" id="CHEBI:15378"/>
        <dbReference type="ChEBI" id="CHEBI:16526"/>
        <dbReference type="ChEBI" id="CHEBI:64479"/>
        <dbReference type="ChEBI" id="CHEBI:78449"/>
        <dbReference type="ChEBI" id="CHEBI:83989"/>
        <dbReference type="ChEBI" id="CHEBI:138538"/>
        <dbReference type="EC" id="2.3.1.179"/>
    </reaction>
</comment>
<dbReference type="EC" id="2.3.1.179" evidence="3 11"/>
<reference evidence="15" key="2">
    <citation type="submission" date="2006-05" db="EMBL/GenBank/DDBJ databases">
        <title>Sequencing of the draft genome and assembly of Desulfuromonas acetoxidans DSM 684.</title>
        <authorList>
            <consortium name="US DOE Joint Genome Institute (JGI-PGF)"/>
            <person name="Copeland A."/>
            <person name="Lucas S."/>
            <person name="Lapidus A."/>
            <person name="Barry K."/>
            <person name="Detter J.C."/>
            <person name="Glavina del Rio T."/>
            <person name="Hammon N."/>
            <person name="Israni S."/>
            <person name="Dalin E."/>
            <person name="Tice H."/>
            <person name="Bruce D."/>
            <person name="Pitluck S."/>
            <person name="Richardson P."/>
        </authorList>
    </citation>
    <scope>NUCLEOTIDE SEQUENCE [LARGE SCALE GENOMIC DNA]</scope>
    <source>
        <strain evidence="15">DSM 684</strain>
    </source>
</reference>
<dbReference type="PROSITE" id="PS00606">
    <property type="entry name" value="KS3_1"/>
    <property type="match status" value="1"/>
</dbReference>
<evidence type="ECO:0000313" key="15">
    <source>
        <dbReference type="EMBL" id="EAT15716.1"/>
    </source>
</evidence>
<dbReference type="PIRSF" id="PIRSF000447">
    <property type="entry name" value="KAS_II"/>
    <property type="match status" value="1"/>
</dbReference>
<keyword evidence="7" id="KW-0276">Fatty acid metabolism</keyword>
<evidence type="ECO:0000256" key="2">
    <source>
        <dbReference type="ARBA" id="ARBA00008467"/>
    </source>
</evidence>
<protein>
    <recommendedName>
        <fullName evidence="4 11">3-oxoacyl-[acyl-carrier-protein] synthase 2</fullName>
        <ecNumber evidence="3 11">2.3.1.179</ecNumber>
    </recommendedName>
</protein>
<dbReference type="InterPro" id="IPR017568">
    <property type="entry name" value="3-oxoacyl-ACP_synth-2"/>
</dbReference>
<accession>Q1K026</accession>
<dbReference type="GO" id="GO:0005829">
    <property type="term" value="C:cytosol"/>
    <property type="evidence" value="ECO:0007669"/>
    <property type="project" value="TreeGrafter"/>
</dbReference>
<dbReference type="UniPathway" id="UPA00094"/>
<dbReference type="GO" id="GO:0006633">
    <property type="term" value="P:fatty acid biosynthetic process"/>
    <property type="evidence" value="ECO:0007669"/>
    <property type="project" value="UniProtKB-UniRule"/>
</dbReference>
<organism evidence="15 16">
    <name type="scientific">Desulfuromonas acetoxidans (strain DSM 684 / 11070)</name>
    <dbReference type="NCBI Taxonomy" id="281689"/>
    <lineage>
        <taxon>Bacteria</taxon>
        <taxon>Pseudomonadati</taxon>
        <taxon>Thermodesulfobacteriota</taxon>
        <taxon>Desulfuromonadia</taxon>
        <taxon>Desulfuromonadales</taxon>
        <taxon>Desulfuromonadaceae</taxon>
        <taxon>Desulfuromonas</taxon>
    </lineage>
</organism>
<keyword evidence="6 11" id="KW-0808">Transferase</keyword>
<dbReference type="PANTHER" id="PTHR11712:SF336">
    <property type="entry name" value="3-OXOACYL-[ACYL-CARRIER-PROTEIN] SYNTHASE, MITOCHONDRIAL"/>
    <property type="match status" value="1"/>
</dbReference>
<dbReference type="EMBL" id="AAEW02000008">
    <property type="protein sequence ID" value="EAT15716.1"/>
    <property type="molecule type" value="Genomic_DNA"/>
</dbReference>
<keyword evidence="8" id="KW-0443">Lipid metabolism</keyword>
<dbReference type="Pfam" id="PF00109">
    <property type="entry name" value="ketoacyl-synt"/>
    <property type="match status" value="1"/>
</dbReference>
<gene>
    <name evidence="15" type="ORF">Dace_2416</name>
</gene>
<evidence type="ECO:0000256" key="6">
    <source>
        <dbReference type="ARBA" id="ARBA00022679"/>
    </source>
</evidence>
<dbReference type="RefSeq" id="WP_006000099.1">
    <property type="nucleotide sequence ID" value="NZ_AAEW02000008.1"/>
</dbReference>
<dbReference type="NCBIfam" id="NF005589">
    <property type="entry name" value="PRK07314.1"/>
    <property type="match status" value="1"/>
</dbReference>
<keyword evidence="10 11" id="KW-0012">Acyltransferase</keyword>
<sequence length="418" mass="43776">MTQLRRVVVTGMGVVSALGQGVEEFWSGLVAGKGGIRALDDESLAAFSTRIAAQITAYHPTLLERSETRDWDRSLLFAVDAAHQAVSDAGLVVDEDNAARTGVYIGSGIGGIETLNRTCETLVTSGRKRTSPYFIPMMIPNMAAGLVAMEFGAQGPCLGLVSACATGNHAIGEACLAIAAGRADRMIAGGSEAPLTPLAMAGFCSMKAMSTRNDVPQEACAPFDQRRDGFVMGEGAGILVLEELEQALARGATIYAEVCGYGSSCDAYHLTAPHPDGRGALSAMRQALTMAGWQPEQVDYINAHGTGTPIGDRVETRAIKQLMGKEHPQVAVSSTKSATGHLLGAAGGIEVVAVIQSLNHNLIPPTLNLHQPDPECDLDYVPLVARPQPVTRALSNGFGFGGHNAVLALAAWNQGKEN</sequence>
<evidence type="ECO:0000256" key="5">
    <source>
        <dbReference type="ARBA" id="ARBA00022516"/>
    </source>
</evidence>
<dbReference type="OrthoDB" id="9808669at2"/>
<dbReference type="Proteomes" id="UP000005695">
    <property type="component" value="Unassembled WGS sequence"/>
</dbReference>
<evidence type="ECO:0000256" key="12">
    <source>
        <dbReference type="PIRSR" id="PIRSR000447-1"/>
    </source>
</evidence>
<evidence type="ECO:0000256" key="4">
    <source>
        <dbReference type="ARBA" id="ARBA00014657"/>
    </source>
</evidence>